<feature type="transmembrane region" description="Helical" evidence="1">
    <location>
        <begin position="213"/>
        <end position="232"/>
    </location>
</feature>
<sequence length="522" mass="56335">MSQPPSLQVPNRPLALAAIVACAALAIALDHGIQVGRENHAGLIPVVRRLLDPGYLPGDFGIQLRAHHHRIFALLVAALALPLGERAAFAVLTWSGYLLVFAALWQLGAALALARGRRMLLAVALASGFAFLDHGVEANRFLGNGPIMPPTFAHAGIVFALAALVRGRWNLALALSGAVALVHLQIGGIWMLVMALEATRQRIWRRPARWLPGLAAALLIAAPALYDLVALAQQGLTRQMGALQDVAFRMPQHFTFHGNRMAVVLLYLGLFAWTWRRWRSRGDARATRFAPLLSVALILMAFTVLHYLDYYLLRSGWIARAQLLRLSMFVPVLAACALLAQGPWPAPRAERWPWLAAALFALGALGVAFAKGEPPSLRVVDAARMRGDWTELCDWVRARGPQVLYATPPGHVGFTACSDRSTLVEFKINPDGGAGREQWLERLHAITGGTLPTGAGRIEVAQALDAAYARLPASGLAALARDYGVRAAVVPAASPLRGPELYRNAGYRVVALDATLAAEPSR</sequence>
<dbReference type="OrthoDB" id="6064988at2"/>
<feature type="transmembrane region" description="Helical" evidence="1">
    <location>
        <begin position="288"/>
        <end position="311"/>
    </location>
</feature>
<evidence type="ECO:0000259" key="2">
    <source>
        <dbReference type="Pfam" id="PF20604"/>
    </source>
</evidence>
<evidence type="ECO:0000313" key="4">
    <source>
        <dbReference type="Proteomes" id="UP000005870"/>
    </source>
</evidence>
<keyword evidence="1" id="KW-0472">Membrane</keyword>
<dbReference type="AlphaFoldDB" id="G7UPQ5"/>
<feature type="transmembrane region" description="Helical" evidence="1">
    <location>
        <begin position="119"/>
        <end position="135"/>
    </location>
</feature>
<feature type="transmembrane region" description="Helical" evidence="1">
    <location>
        <begin position="172"/>
        <end position="193"/>
    </location>
</feature>
<feature type="transmembrane region" description="Helical" evidence="1">
    <location>
        <begin position="323"/>
        <end position="340"/>
    </location>
</feature>
<evidence type="ECO:0000256" key="1">
    <source>
        <dbReference type="SAM" id="Phobius"/>
    </source>
</evidence>
<evidence type="ECO:0000313" key="3">
    <source>
        <dbReference type="EMBL" id="AER55595.1"/>
    </source>
</evidence>
<organism evidence="3 4">
    <name type="scientific">Pseudoxanthomonas spadix (strain BD-a59)</name>
    <dbReference type="NCBI Taxonomy" id="1045855"/>
    <lineage>
        <taxon>Bacteria</taxon>
        <taxon>Pseudomonadati</taxon>
        <taxon>Pseudomonadota</taxon>
        <taxon>Gammaproteobacteria</taxon>
        <taxon>Lysobacterales</taxon>
        <taxon>Lysobacteraceae</taxon>
        <taxon>Pseudoxanthomonas</taxon>
    </lineage>
</organism>
<dbReference type="Proteomes" id="UP000005870">
    <property type="component" value="Chromosome"/>
</dbReference>
<dbReference type="Pfam" id="PF20604">
    <property type="entry name" value="DUF6798"/>
    <property type="match status" value="1"/>
</dbReference>
<dbReference type="KEGG" id="psd:DSC_04710"/>
<dbReference type="InterPro" id="IPR046477">
    <property type="entry name" value="DUF6798"/>
</dbReference>
<proteinExistence type="predicted"/>
<dbReference type="EMBL" id="CP003093">
    <property type="protein sequence ID" value="AER55595.1"/>
    <property type="molecule type" value="Genomic_DNA"/>
</dbReference>
<reference evidence="3 4" key="1">
    <citation type="journal article" date="2012" name="J. Bacteriol.">
        <title>Complete Genome Sequence of the BTEX-Degrading Bacterium Pseudoxanthomonas spadix BD-a59.</title>
        <authorList>
            <person name="Lee S.H."/>
            <person name="Jin H.M."/>
            <person name="Lee H.J."/>
            <person name="Kim J.M."/>
            <person name="Jeon C.O."/>
        </authorList>
    </citation>
    <scope>NUCLEOTIDE SEQUENCE [LARGE SCALE GENOMIC DNA]</scope>
    <source>
        <strain evidence="3 4">BD-a59</strain>
    </source>
</reference>
<dbReference type="HOGENOM" id="CLU_521630_0_0_6"/>
<dbReference type="STRING" id="1045855.DSC_04710"/>
<protein>
    <recommendedName>
        <fullName evidence="2">DUF6798 domain-containing protein</fullName>
    </recommendedName>
</protein>
<feature type="transmembrane region" description="Helical" evidence="1">
    <location>
        <begin position="95"/>
        <end position="114"/>
    </location>
</feature>
<keyword evidence="1" id="KW-1133">Transmembrane helix</keyword>
<gene>
    <name evidence="3" type="ordered locus">DSC_04710</name>
</gene>
<feature type="domain" description="DUF6798" evidence="2">
    <location>
        <begin position="388"/>
        <end position="446"/>
    </location>
</feature>
<dbReference type="RefSeq" id="WP_014159772.1">
    <property type="nucleotide sequence ID" value="NC_016147.2"/>
</dbReference>
<feature type="transmembrane region" description="Helical" evidence="1">
    <location>
        <begin position="147"/>
        <end position="165"/>
    </location>
</feature>
<feature type="transmembrane region" description="Helical" evidence="1">
    <location>
        <begin position="12"/>
        <end position="29"/>
    </location>
</feature>
<accession>G7UPQ5</accession>
<keyword evidence="1" id="KW-0812">Transmembrane</keyword>
<feature type="transmembrane region" description="Helical" evidence="1">
    <location>
        <begin position="352"/>
        <end position="370"/>
    </location>
</feature>
<keyword evidence="4" id="KW-1185">Reference proteome</keyword>
<name>G7UPQ5_PSEUP</name>
<feature type="transmembrane region" description="Helical" evidence="1">
    <location>
        <begin position="258"/>
        <end position="276"/>
    </location>
</feature>